<keyword evidence="2" id="KW-1185">Reference proteome</keyword>
<dbReference type="EMBL" id="JAGIYY010000007">
    <property type="protein sequence ID" value="MBP0440454.1"/>
    <property type="molecule type" value="Genomic_DNA"/>
</dbReference>
<comment type="caution">
    <text evidence="1">The sequence shown here is derived from an EMBL/GenBank/DDBJ whole genome shotgun (WGS) entry which is preliminary data.</text>
</comment>
<organism evidence="1 2">
    <name type="scientific">Tianweitania sediminis</name>
    <dbReference type="NCBI Taxonomy" id="1502156"/>
    <lineage>
        <taxon>Bacteria</taxon>
        <taxon>Pseudomonadati</taxon>
        <taxon>Pseudomonadota</taxon>
        <taxon>Alphaproteobacteria</taxon>
        <taxon>Hyphomicrobiales</taxon>
        <taxon>Phyllobacteriaceae</taxon>
        <taxon>Tianweitania</taxon>
    </lineage>
</organism>
<dbReference type="RefSeq" id="WP_209336482.1">
    <property type="nucleotide sequence ID" value="NZ_JAGIYY010000007.1"/>
</dbReference>
<dbReference type="AlphaFoldDB" id="A0A8J7RQZ9"/>
<gene>
    <name evidence="1" type="ORF">J5Y06_17525</name>
</gene>
<accession>A0A8J7RQZ9</accession>
<name>A0A8J7RQZ9_9HYPH</name>
<protein>
    <submittedName>
        <fullName evidence="1">Uncharacterized protein</fullName>
    </submittedName>
</protein>
<evidence type="ECO:0000313" key="1">
    <source>
        <dbReference type="EMBL" id="MBP0440454.1"/>
    </source>
</evidence>
<sequence length="145" mass="16322">MRTLRRKQAAATPHSYEARSTYTANLGVPDRRQYRRTLPGAPTVADLVRPGDTVATSYSTGGVVIEVKEYFCKAPTDETLSHFTIVYVPPDRARGYRDSDRHWINECVAVGDRILMLFEANSDEVFVVGRIRPADAVRHRSILIT</sequence>
<dbReference type="Proteomes" id="UP000666240">
    <property type="component" value="Unassembled WGS sequence"/>
</dbReference>
<reference evidence="1" key="1">
    <citation type="submission" date="2021-03" db="EMBL/GenBank/DDBJ databases">
        <title>Genome sequencing and assembly of Tianweitania sediminis.</title>
        <authorList>
            <person name="Chhetri G."/>
        </authorList>
    </citation>
    <scope>NUCLEOTIDE SEQUENCE</scope>
    <source>
        <strain evidence="1">Z8</strain>
    </source>
</reference>
<proteinExistence type="predicted"/>
<evidence type="ECO:0000313" key="2">
    <source>
        <dbReference type="Proteomes" id="UP000666240"/>
    </source>
</evidence>